<keyword evidence="1" id="KW-1133">Transmembrane helix</keyword>
<feature type="transmembrane region" description="Helical" evidence="1">
    <location>
        <begin position="6"/>
        <end position="26"/>
    </location>
</feature>
<evidence type="ECO:0000256" key="1">
    <source>
        <dbReference type="SAM" id="Phobius"/>
    </source>
</evidence>
<sequence>MRKIKFSYFFTVPIFIFSALLIGALMPQKSKPSPASCDVKICVINFGFHSEIVVPVQNKIFDWRKHLSFNQIGAGKNADYNYLGFGWGEREFYMNPPREIDAKIAAGIKALFLPNPSVIRVEGYKNLPQNFEIECLGVSQSGYLKLNKFIRDTFQLNRQGEKNRFPYGVRQNVSYYEAKGTYSILRNCNSWTAEALRKADVNTPVWAGLSTAIMLHLDNSCDGEK</sequence>
<dbReference type="AlphaFoldDB" id="A0AAV3XPD4"/>
<reference evidence="2" key="1">
    <citation type="submission" date="2019-10" db="EMBL/GenBank/DDBJ databases">
        <title>Draft genome sequece of Microseira wollei NIES-4236.</title>
        <authorList>
            <person name="Yamaguchi H."/>
            <person name="Suzuki S."/>
            <person name="Kawachi M."/>
        </authorList>
    </citation>
    <scope>NUCLEOTIDE SEQUENCE</scope>
    <source>
        <strain evidence="2">NIES-4236</strain>
    </source>
</reference>
<proteinExistence type="predicted"/>
<accession>A0AAV3XPD4</accession>
<evidence type="ECO:0000313" key="3">
    <source>
        <dbReference type="Proteomes" id="UP001050975"/>
    </source>
</evidence>
<name>A0AAV3XPD4_9CYAN</name>
<keyword evidence="3" id="KW-1185">Reference proteome</keyword>
<evidence type="ECO:0008006" key="4">
    <source>
        <dbReference type="Google" id="ProtNLM"/>
    </source>
</evidence>
<dbReference type="RefSeq" id="WP_226592310.1">
    <property type="nucleotide sequence ID" value="NZ_BLAY01000224.1"/>
</dbReference>
<comment type="caution">
    <text evidence="2">The sequence shown here is derived from an EMBL/GenBank/DDBJ whole genome shotgun (WGS) entry which is preliminary data.</text>
</comment>
<dbReference type="Pfam" id="PF09601">
    <property type="entry name" value="DUF2459"/>
    <property type="match status" value="1"/>
</dbReference>
<keyword evidence="1" id="KW-0472">Membrane</keyword>
<dbReference type="EMBL" id="BLAY01000224">
    <property type="protein sequence ID" value="GET43471.1"/>
    <property type="molecule type" value="Genomic_DNA"/>
</dbReference>
<keyword evidence="1" id="KW-0812">Transmembrane</keyword>
<dbReference type="Proteomes" id="UP001050975">
    <property type="component" value="Unassembled WGS sequence"/>
</dbReference>
<protein>
    <recommendedName>
        <fullName evidence="4">TIGR02117 family protein</fullName>
    </recommendedName>
</protein>
<gene>
    <name evidence="2" type="ORF">MiSe_82950</name>
</gene>
<dbReference type="InterPro" id="IPR011727">
    <property type="entry name" value="CHP02117"/>
</dbReference>
<organism evidence="2 3">
    <name type="scientific">Microseira wollei NIES-4236</name>
    <dbReference type="NCBI Taxonomy" id="2530354"/>
    <lineage>
        <taxon>Bacteria</taxon>
        <taxon>Bacillati</taxon>
        <taxon>Cyanobacteriota</taxon>
        <taxon>Cyanophyceae</taxon>
        <taxon>Oscillatoriophycideae</taxon>
        <taxon>Aerosakkonematales</taxon>
        <taxon>Aerosakkonemataceae</taxon>
        <taxon>Microseira</taxon>
    </lineage>
</organism>
<evidence type="ECO:0000313" key="2">
    <source>
        <dbReference type="EMBL" id="GET43471.1"/>
    </source>
</evidence>